<accession>A0A090E9X0</accession>
<evidence type="ECO:0000313" key="2">
    <source>
        <dbReference type="Proteomes" id="UP000045285"/>
    </source>
</evidence>
<dbReference type="AlphaFoldDB" id="A0A090E9X0"/>
<keyword evidence="2" id="KW-1185">Reference proteome</keyword>
<sequence>MNEPEFPKHILSSGSEIWDWAAKLSAYEQHIDKIRRLRVQLAECGRYCGACDKWMKSRECPKERNVNGYSRGPSMKDFKCNQFVESASAQKHRSSKPGWSQTPVYAPYEQLGDDLWVLWYSHSESCE</sequence>
<proteinExistence type="predicted"/>
<protein>
    <submittedName>
        <fullName evidence="1">Uncharacterized protein</fullName>
    </submittedName>
</protein>
<name>A0A090E9X0_MESPL</name>
<evidence type="ECO:0000313" key="1">
    <source>
        <dbReference type="EMBL" id="CDX26739.1"/>
    </source>
</evidence>
<reference evidence="2" key="1">
    <citation type="submission" date="2014-08" db="EMBL/GenBank/DDBJ databases">
        <authorList>
            <person name="Moulin L."/>
        </authorList>
    </citation>
    <scope>NUCLEOTIDE SEQUENCE [LARGE SCALE GENOMIC DNA]</scope>
</reference>
<gene>
    <name evidence="1" type="ORF">MPL3356_60527</name>
</gene>
<dbReference type="Proteomes" id="UP000045285">
    <property type="component" value="Unassembled WGS sequence"/>
</dbReference>
<organism evidence="1 2">
    <name type="scientific">Mesorhizobium plurifarium</name>
    <dbReference type="NCBI Taxonomy" id="69974"/>
    <lineage>
        <taxon>Bacteria</taxon>
        <taxon>Pseudomonadati</taxon>
        <taxon>Pseudomonadota</taxon>
        <taxon>Alphaproteobacteria</taxon>
        <taxon>Hyphomicrobiales</taxon>
        <taxon>Phyllobacteriaceae</taxon>
        <taxon>Mesorhizobium</taxon>
    </lineage>
</organism>
<dbReference type="EMBL" id="CCMZ01000056">
    <property type="protein sequence ID" value="CDX26739.1"/>
    <property type="molecule type" value="Genomic_DNA"/>
</dbReference>